<feature type="disulfide bond" evidence="2">
    <location>
        <begin position="115"/>
        <end position="133"/>
    </location>
</feature>
<dbReference type="SUPFAM" id="SSF81778">
    <property type="entry name" value="Crustacean CHH/MIH/GIH neurohormone"/>
    <property type="match status" value="1"/>
</dbReference>
<gene>
    <name evidence="4" type="ORF">HPBE_LOCUS15678</name>
</gene>
<dbReference type="PANTHER" id="PTHR35981:SF2">
    <property type="entry name" value="ION TRANSPORT PEPTIDE, ISOFORM C"/>
    <property type="match status" value="1"/>
</dbReference>
<dbReference type="OrthoDB" id="6365952at2759"/>
<dbReference type="InterPro" id="IPR035957">
    <property type="entry name" value="Crust_neurohorm_sf"/>
</dbReference>
<evidence type="ECO:0000313" key="5">
    <source>
        <dbReference type="Proteomes" id="UP000050761"/>
    </source>
</evidence>
<dbReference type="Proteomes" id="UP000050761">
    <property type="component" value="Unassembled WGS sequence"/>
</dbReference>
<reference evidence="6" key="2">
    <citation type="submission" date="2019-09" db="UniProtKB">
        <authorList>
            <consortium name="WormBaseParasite"/>
        </authorList>
    </citation>
    <scope>IDENTIFICATION</scope>
</reference>
<evidence type="ECO:0000256" key="2">
    <source>
        <dbReference type="PIRSR" id="PIRSR631098-51"/>
    </source>
</evidence>
<evidence type="ECO:0000313" key="6">
    <source>
        <dbReference type="WBParaSite" id="HPBE_0001567901-mRNA-1"/>
    </source>
</evidence>
<keyword evidence="3" id="KW-0812">Transmembrane</keyword>
<accession>A0A3P8DT95</accession>
<feature type="disulfide bond" evidence="2">
    <location>
        <begin position="99"/>
        <end position="137"/>
    </location>
</feature>
<evidence type="ECO:0000313" key="4">
    <source>
        <dbReference type="EMBL" id="VDP03549.1"/>
    </source>
</evidence>
<keyword evidence="5" id="KW-1185">Reference proteome</keyword>
<dbReference type="Gene3D" id="1.10.2010.10">
    <property type="entry name" value="Crustacean CHH/MIH/GIH neurohormone"/>
    <property type="match status" value="1"/>
</dbReference>
<feature type="disulfide bond" evidence="2">
    <location>
        <begin position="118"/>
        <end position="146"/>
    </location>
</feature>
<organism evidence="4">
    <name type="scientific">Heligmosomoides polygyrus</name>
    <name type="common">Parasitic roundworm</name>
    <dbReference type="NCBI Taxonomy" id="6339"/>
    <lineage>
        <taxon>Eukaryota</taxon>
        <taxon>Metazoa</taxon>
        <taxon>Ecdysozoa</taxon>
        <taxon>Nematoda</taxon>
        <taxon>Chromadorea</taxon>
        <taxon>Rhabditida</taxon>
        <taxon>Rhabditina</taxon>
        <taxon>Rhabditomorpha</taxon>
        <taxon>Strongyloidea</taxon>
        <taxon>Heligmosomidae</taxon>
        <taxon>Heligmosomoides</taxon>
    </lineage>
</organism>
<feature type="transmembrane region" description="Helical" evidence="3">
    <location>
        <begin position="70"/>
        <end position="91"/>
    </location>
</feature>
<keyword evidence="2" id="KW-1015">Disulfide bond</keyword>
<dbReference type="PANTHER" id="PTHR35981">
    <property type="entry name" value="ION TRANSPORT PEPTIDE, ISOFORM C"/>
    <property type="match status" value="1"/>
</dbReference>
<evidence type="ECO:0000256" key="1">
    <source>
        <dbReference type="ARBA" id="ARBA00005447"/>
    </source>
</evidence>
<dbReference type="WBParaSite" id="HPBE_0001567901-mRNA-1">
    <property type="protein sequence ID" value="HPBE_0001567901-mRNA-1"/>
    <property type="gene ID" value="HPBE_0001567901"/>
</dbReference>
<dbReference type="EMBL" id="UZAH01028984">
    <property type="protein sequence ID" value="VDP03549.1"/>
    <property type="molecule type" value="Genomic_DNA"/>
</dbReference>
<keyword evidence="3" id="KW-0472">Membrane</keyword>
<sequence length="169" mass="19646">MADELQFVRILQKNPAAYIALIKQLTDELSQLTAVKKQPEVELLLLVYCPSREVRAACCWSVLMMFNKCCYFTIVLPLLMILLLCEARISAKPLSSNECSPQMNLPLQEVAEKICELCHEFHNHEVPNMRAECRSQCFSTDKFRTCMRMFTNAPKRHSRHSRRHVLKPF</sequence>
<comment type="similarity">
    <text evidence="1">Belongs to the arthropod CHH/MIH/GIH/VIH hormone family.</text>
</comment>
<name>A0A3P8DT95_HELPZ</name>
<dbReference type="InterPro" id="IPR031098">
    <property type="entry name" value="Crust_neurohorm"/>
</dbReference>
<keyword evidence="3" id="KW-1133">Transmembrane helix</keyword>
<dbReference type="GO" id="GO:0007623">
    <property type="term" value="P:circadian rhythm"/>
    <property type="evidence" value="ECO:0007669"/>
    <property type="project" value="TreeGrafter"/>
</dbReference>
<dbReference type="AlphaFoldDB" id="A0A3P8DT95"/>
<reference evidence="4 5" key="1">
    <citation type="submission" date="2018-11" db="EMBL/GenBank/DDBJ databases">
        <authorList>
            <consortium name="Pathogen Informatics"/>
        </authorList>
    </citation>
    <scope>NUCLEOTIDE SEQUENCE [LARGE SCALE GENOMIC DNA]</scope>
</reference>
<dbReference type="Pfam" id="PF01147">
    <property type="entry name" value="Crust_neurohorm"/>
    <property type="match status" value="1"/>
</dbReference>
<protein>
    <submittedName>
        <fullName evidence="4 6">Uncharacterized protein</fullName>
    </submittedName>
</protein>
<proteinExistence type="inferred from homology"/>
<evidence type="ECO:0000256" key="3">
    <source>
        <dbReference type="SAM" id="Phobius"/>
    </source>
</evidence>